<keyword evidence="2" id="KW-1185">Reference proteome</keyword>
<evidence type="ECO:0000313" key="1">
    <source>
        <dbReference type="EMBL" id="AER56219.1"/>
    </source>
</evidence>
<organism evidence="1 2">
    <name type="scientific">Pseudoxanthomonas spadix (strain BD-a59)</name>
    <dbReference type="NCBI Taxonomy" id="1045855"/>
    <lineage>
        <taxon>Bacteria</taxon>
        <taxon>Pseudomonadati</taxon>
        <taxon>Pseudomonadota</taxon>
        <taxon>Gammaproteobacteria</taxon>
        <taxon>Lysobacterales</taxon>
        <taxon>Lysobacteraceae</taxon>
        <taxon>Pseudoxanthomonas</taxon>
    </lineage>
</organism>
<dbReference type="Proteomes" id="UP000005870">
    <property type="component" value="Chromosome"/>
</dbReference>
<dbReference type="AlphaFoldDB" id="G7UTW6"/>
<dbReference type="HOGENOM" id="CLU_2919409_0_0_6"/>
<proteinExistence type="predicted"/>
<dbReference type="KEGG" id="psd:DSC_07840"/>
<reference evidence="1 2" key="1">
    <citation type="journal article" date="2012" name="J. Bacteriol.">
        <title>Complete Genome Sequence of the BTEX-Degrading Bacterium Pseudoxanthomonas spadix BD-a59.</title>
        <authorList>
            <person name="Lee S.H."/>
            <person name="Jin H.M."/>
            <person name="Lee H.J."/>
            <person name="Kim J.M."/>
            <person name="Jeon C.O."/>
        </authorList>
    </citation>
    <scope>NUCLEOTIDE SEQUENCE [LARGE SCALE GENOMIC DNA]</scope>
    <source>
        <strain evidence="1 2">BD-a59</strain>
    </source>
</reference>
<protein>
    <submittedName>
        <fullName evidence="1">Uncharacterized protein</fullName>
    </submittedName>
</protein>
<name>G7UTW6_PSEUP</name>
<evidence type="ECO:0000313" key="2">
    <source>
        <dbReference type="Proteomes" id="UP000005870"/>
    </source>
</evidence>
<gene>
    <name evidence="1" type="ordered locus">DSC_07840</name>
</gene>
<sequence length="61" mass="6800">MAGPDAPEPGCAAPSPQPLSRWERGFLPPLQFFLPPLQFFLPPLQFFLPPLQFLMSCGNFP</sequence>
<accession>G7UTW6</accession>
<dbReference type="EMBL" id="CP003093">
    <property type="protein sequence ID" value="AER56219.1"/>
    <property type="molecule type" value="Genomic_DNA"/>
</dbReference>